<dbReference type="InterPro" id="IPR036259">
    <property type="entry name" value="MFS_trans_sf"/>
</dbReference>
<feature type="region of interest" description="Disordered" evidence="5">
    <location>
        <begin position="1"/>
        <end position="31"/>
    </location>
</feature>
<dbReference type="PANTHER" id="PTHR24064">
    <property type="entry name" value="SOLUTE CARRIER FAMILY 22 MEMBER"/>
    <property type="match status" value="1"/>
</dbReference>
<dbReference type="SUPFAM" id="SSF103473">
    <property type="entry name" value="MFS general substrate transporter"/>
    <property type="match status" value="1"/>
</dbReference>
<protein>
    <submittedName>
        <fullName evidence="7">Uncharacterized protein</fullName>
    </submittedName>
</protein>
<keyword evidence="8" id="KW-1185">Reference proteome</keyword>
<sequence>MSDWTPGSLNSLSPPTLVHKERSGEREKDHGDTRSLRSVVVAVVRKVFLLLNTSEVRWKACIVFFLWGASSMIYYGVSLNSYNLSTNLYIYTFLCGLLEIPAYLFNWPTSTKLGRKKTLVCLYLTCSVSISVLTALIMLLEEVPSWAKMVLSLSGKMAITSAFGLIWYYSTELFSTKYRSRVMGEANLFARLSSTCSPYINDIFGEVLVWGPSAMFSLASLAAAFIVTLLPETKNKIMAQGIDDQPEHVMEQHDPPRPQYDPPRTQYDPPLPHPKDHEAISQVLVL</sequence>
<evidence type="ECO:0000256" key="4">
    <source>
        <dbReference type="ARBA" id="ARBA00023136"/>
    </source>
</evidence>
<evidence type="ECO:0000256" key="6">
    <source>
        <dbReference type="SAM" id="Phobius"/>
    </source>
</evidence>
<evidence type="ECO:0000256" key="5">
    <source>
        <dbReference type="SAM" id="MobiDB-lite"/>
    </source>
</evidence>
<feature type="region of interest" description="Disordered" evidence="5">
    <location>
        <begin position="248"/>
        <end position="275"/>
    </location>
</feature>
<feature type="compositionally biased region" description="Polar residues" evidence="5">
    <location>
        <begin position="1"/>
        <end position="14"/>
    </location>
</feature>
<feature type="transmembrane region" description="Helical" evidence="6">
    <location>
        <begin position="207"/>
        <end position="230"/>
    </location>
</feature>
<dbReference type="AlphaFoldDB" id="A0AAE1GQ53"/>
<accession>A0AAE1GQ53</accession>
<comment type="subcellular location">
    <subcellularLocation>
        <location evidence="1">Membrane</location>
        <topology evidence="1">Multi-pass membrane protein</topology>
    </subcellularLocation>
</comment>
<evidence type="ECO:0000313" key="7">
    <source>
        <dbReference type="EMBL" id="KAK3895969.1"/>
    </source>
</evidence>
<dbReference type="Gene3D" id="1.20.1250.20">
    <property type="entry name" value="MFS general substrate transporter like domains"/>
    <property type="match status" value="1"/>
</dbReference>
<feature type="transmembrane region" description="Helical" evidence="6">
    <location>
        <begin position="119"/>
        <end position="140"/>
    </location>
</feature>
<dbReference type="EMBL" id="JAWQEG010000023">
    <property type="protein sequence ID" value="KAK3895969.1"/>
    <property type="molecule type" value="Genomic_DNA"/>
</dbReference>
<dbReference type="Proteomes" id="UP001286313">
    <property type="component" value="Unassembled WGS sequence"/>
</dbReference>
<keyword evidence="3 6" id="KW-1133">Transmembrane helix</keyword>
<name>A0AAE1GQ53_PETCI</name>
<reference evidence="7" key="1">
    <citation type="submission" date="2023-10" db="EMBL/GenBank/DDBJ databases">
        <title>Genome assemblies of two species of porcelain crab, Petrolisthes cinctipes and Petrolisthes manimaculis (Anomura: Porcellanidae).</title>
        <authorList>
            <person name="Angst P."/>
        </authorList>
    </citation>
    <scope>NUCLEOTIDE SEQUENCE</scope>
    <source>
        <strain evidence="7">PB745_01</strain>
        <tissue evidence="7">Gill</tissue>
    </source>
</reference>
<keyword evidence="2 6" id="KW-0812">Transmembrane</keyword>
<feature type="compositionally biased region" description="Basic and acidic residues" evidence="5">
    <location>
        <begin position="18"/>
        <end position="31"/>
    </location>
</feature>
<feature type="transmembrane region" description="Helical" evidence="6">
    <location>
        <begin position="56"/>
        <end position="76"/>
    </location>
</feature>
<gene>
    <name evidence="7" type="ORF">Pcinc_000353</name>
</gene>
<organism evidence="7 8">
    <name type="scientific">Petrolisthes cinctipes</name>
    <name type="common">Flat porcelain crab</name>
    <dbReference type="NCBI Taxonomy" id="88211"/>
    <lineage>
        <taxon>Eukaryota</taxon>
        <taxon>Metazoa</taxon>
        <taxon>Ecdysozoa</taxon>
        <taxon>Arthropoda</taxon>
        <taxon>Crustacea</taxon>
        <taxon>Multicrustacea</taxon>
        <taxon>Malacostraca</taxon>
        <taxon>Eumalacostraca</taxon>
        <taxon>Eucarida</taxon>
        <taxon>Decapoda</taxon>
        <taxon>Pleocyemata</taxon>
        <taxon>Anomura</taxon>
        <taxon>Galatheoidea</taxon>
        <taxon>Porcellanidae</taxon>
        <taxon>Petrolisthes</taxon>
    </lineage>
</organism>
<keyword evidence="4 6" id="KW-0472">Membrane</keyword>
<evidence type="ECO:0000256" key="1">
    <source>
        <dbReference type="ARBA" id="ARBA00004141"/>
    </source>
</evidence>
<evidence type="ECO:0000256" key="3">
    <source>
        <dbReference type="ARBA" id="ARBA00022989"/>
    </source>
</evidence>
<evidence type="ECO:0000256" key="2">
    <source>
        <dbReference type="ARBA" id="ARBA00022692"/>
    </source>
</evidence>
<dbReference type="InterPro" id="IPR005828">
    <property type="entry name" value="MFS_sugar_transport-like"/>
</dbReference>
<feature type="transmembrane region" description="Helical" evidence="6">
    <location>
        <begin position="146"/>
        <end position="170"/>
    </location>
</feature>
<dbReference type="Pfam" id="PF00083">
    <property type="entry name" value="Sugar_tr"/>
    <property type="match status" value="1"/>
</dbReference>
<proteinExistence type="predicted"/>
<dbReference type="GO" id="GO:0022857">
    <property type="term" value="F:transmembrane transporter activity"/>
    <property type="evidence" value="ECO:0007669"/>
    <property type="project" value="InterPro"/>
</dbReference>
<feature type="transmembrane region" description="Helical" evidence="6">
    <location>
        <begin position="88"/>
        <end position="107"/>
    </location>
</feature>
<evidence type="ECO:0000313" key="8">
    <source>
        <dbReference type="Proteomes" id="UP001286313"/>
    </source>
</evidence>
<comment type="caution">
    <text evidence="7">The sequence shown here is derived from an EMBL/GenBank/DDBJ whole genome shotgun (WGS) entry which is preliminary data.</text>
</comment>
<dbReference type="GO" id="GO:0016020">
    <property type="term" value="C:membrane"/>
    <property type="evidence" value="ECO:0007669"/>
    <property type="project" value="UniProtKB-SubCell"/>
</dbReference>